<keyword evidence="1" id="KW-0472">Membrane</keyword>
<sequence>MKKIIIKSVPYIIVFLLINVVFYQTSDFYKQERKYVKRIETVINNQSEVIFLGDSHVETIKLLDLSDNIGNLAFGGDGINEMYIKVLNMLEYNKNLKYIFIATEPQIFNNTLSSNSTFLNKYISQVDDELEVYKKSKLDLISERIPLFNDSFLRFALNRVYTYFKPDNVDKNKDKDWSKLTDSERKEIAINTGKLDHNSIMTNNDYLETYKKIISLCKTHNIKVFGVRFPVSQHYINQCKEEESLKVDSFIQSLNLHKHFDYSTRITVPEYFHDEDHLNLKGVEKLSEIIFENTNVKLTN</sequence>
<accession>A0ABU7XXG0</accession>
<evidence type="ECO:0000313" key="2">
    <source>
        <dbReference type="EMBL" id="MEF3835429.1"/>
    </source>
</evidence>
<dbReference type="RefSeq" id="WP_303307715.1">
    <property type="nucleotide sequence ID" value="NZ_JAODOP010000004.1"/>
</dbReference>
<comment type="caution">
    <text evidence="2">The sequence shown here is derived from an EMBL/GenBank/DDBJ whole genome shotgun (WGS) entry which is preliminary data.</text>
</comment>
<keyword evidence="1" id="KW-1133">Transmembrane helix</keyword>
<feature type="transmembrane region" description="Helical" evidence="1">
    <location>
        <begin position="9"/>
        <end position="26"/>
    </location>
</feature>
<proteinExistence type="predicted"/>
<evidence type="ECO:0000256" key="1">
    <source>
        <dbReference type="SAM" id="Phobius"/>
    </source>
</evidence>
<evidence type="ECO:0008006" key="4">
    <source>
        <dbReference type="Google" id="ProtNLM"/>
    </source>
</evidence>
<dbReference type="SUPFAM" id="SSF52266">
    <property type="entry name" value="SGNH hydrolase"/>
    <property type="match status" value="1"/>
</dbReference>
<evidence type="ECO:0000313" key="3">
    <source>
        <dbReference type="Proteomes" id="UP001337305"/>
    </source>
</evidence>
<reference evidence="2 3" key="1">
    <citation type="submission" date="2022-09" db="EMBL/GenBank/DDBJ databases">
        <title>Genome sequencing of Flavivirga sp. MEBiC05379.</title>
        <authorList>
            <person name="Oh H.-M."/>
            <person name="Kwon K.K."/>
            <person name="Park M.J."/>
            <person name="Yang S.-H."/>
        </authorList>
    </citation>
    <scope>NUCLEOTIDE SEQUENCE [LARGE SCALE GENOMIC DNA]</scope>
    <source>
        <strain evidence="2 3">MEBiC05379</strain>
    </source>
</reference>
<dbReference type="Proteomes" id="UP001337305">
    <property type="component" value="Unassembled WGS sequence"/>
</dbReference>
<dbReference type="InterPro" id="IPR036514">
    <property type="entry name" value="SGNH_hydro_sf"/>
</dbReference>
<dbReference type="Gene3D" id="3.40.50.1110">
    <property type="entry name" value="SGNH hydrolase"/>
    <property type="match status" value="1"/>
</dbReference>
<protein>
    <recommendedName>
        <fullName evidence="4">SGNH/GDSL hydrolase family protein</fullName>
    </recommendedName>
</protein>
<keyword evidence="1" id="KW-0812">Transmembrane</keyword>
<name>A0ABU7XXG0_9FLAO</name>
<keyword evidence="3" id="KW-1185">Reference proteome</keyword>
<dbReference type="EMBL" id="JAODOP010000004">
    <property type="protein sequence ID" value="MEF3835429.1"/>
    <property type="molecule type" value="Genomic_DNA"/>
</dbReference>
<gene>
    <name evidence="2" type="ORF">N1F79_20060</name>
</gene>
<organism evidence="2 3">
    <name type="scientific">Flavivirga spongiicola</name>
    <dbReference type="NCBI Taxonomy" id="421621"/>
    <lineage>
        <taxon>Bacteria</taxon>
        <taxon>Pseudomonadati</taxon>
        <taxon>Bacteroidota</taxon>
        <taxon>Flavobacteriia</taxon>
        <taxon>Flavobacteriales</taxon>
        <taxon>Flavobacteriaceae</taxon>
        <taxon>Flavivirga</taxon>
    </lineage>
</organism>